<evidence type="ECO:0000256" key="1">
    <source>
        <dbReference type="SAM" id="MobiDB-lite"/>
    </source>
</evidence>
<feature type="non-terminal residue" evidence="2">
    <location>
        <position position="60"/>
    </location>
</feature>
<gene>
    <name evidence="2" type="ORF">AVDCRST_MAG43-43</name>
</gene>
<reference evidence="2" key="1">
    <citation type="submission" date="2020-02" db="EMBL/GenBank/DDBJ databases">
        <authorList>
            <person name="Meier V. D."/>
        </authorList>
    </citation>
    <scope>NUCLEOTIDE SEQUENCE</scope>
    <source>
        <strain evidence="2">AVDCRST_MAG43</strain>
    </source>
</reference>
<organism evidence="2">
    <name type="scientific">uncultured Thermomicrobiales bacterium</name>
    <dbReference type="NCBI Taxonomy" id="1645740"/>
    <lineage>
        <taxon>Bacteria</taxon>
        <taxon>Pseudomonadati</taxon>
        <taxon>Thermomicrobiota</taxon>
        <taxon>Thermomicrobia</taxon>
        <taxon>Thermomicrobiales</taxon>
        <taxon>environmental samples</taxon>
    </lineage>
</organism>
<name>A0A6J4U5L0_9BACT</name>
<sequence length="60" mass="6538">CSPVQPPRPGLSGPPHRHQTPRSRCAFVPLPAVRCDTLISCCPFDPERVLVAMSPSWKAS</sequence>
<feature type="non-terminal residue" evidence="2">
    <location>
        <position position="1"/>
    </location>
</feature>
<dbReference type="EMBL" id="CADCWI010000006">
    <property type="protein sequence ID" value="CAA9540566.1"/>
    <property type="molecule type" value="Genomic_DNA"/>
</dbReference>
<proteinExistence type="predicted"/>
<evidence type="ECO:0000313" key="2">
    <source>
        <dbReference type="EMBL" id="CAA9540566.1"/>
    </source>
</evidence>
<feature type="region of interest" description="Disordered" evidence="1">
    <location>
        <begin position="1"/>
        <end position="21"/>
    </location>
</feature>
<dbReference type="AlphaFoldDB" id="A0A6J4U5L0"/>
<accession>A0A6J4U5L0</accession>
<protein>
    <submittedName>
        <fullName evidence="2">Uncharacterized protein</fullName>
    </submittedName>
</protein>